<feature type="region of interest" description="Disordered" evidence="1">
    <location>
        <begin position="168"/>
        <end position="197"/>
    </location>
</feature>
<accession>A0A835XH99</accession>
<keyword evidence="2" id="KW-0812">Transmembrane</keyword>
<dbReference type="AlphaFoldDB" id="A0A835XH99"/>
<keyword evidence="2" id="KW-1133">Transmembrane helix</keyword>
<dbReference type="EMBL" id="JAEHOE010000203">
    <property type="protein sequence ID" value="KAG2482753.1"/>
    <property type="molecule type" value="Genomic_DNA"/>
</dbReference>
<dbReference type="OrthoDB" id="10471789at2759"/>
<organism evidence="3 4">
    <name type="scientific">Edaphochlamys debaryana</name>
    <dbReference type="NCBI Taxonomy" id="47281"/>
    <lineage>
        <taxon>Eukaryota</taxon>
        <taxon>Viridiplantae</taxon>
        <taxon>Chlorophyta</taxon>
        <taxon>core chlorophytes</taxon>
        <taxon>Chlorophyceae</taxon>
        <taxon>CS clade</taxon>
        <taxon>Chlamydomonadales</taxon>
        <taxon>Chlamydomonadales incertae sedis</taxon>
        <taxon>Edaphochlamys</taxon>
    </lineage>
</organism>
<evidence type="ECO:0000313" key="4">
    <source>
        <dbReference type="Proteomes" id="UP000612055"/>
    </source>
</evidence>
<sequence>MGLLGLSLEPDPAPRTTEPRMALSWLTLGAGVILLASGAPHTNKHANAPAIVIAGTVLAGLGLMGLLGSRTAAVPPPTPGTPEANAAVAAGPTSSPLVTAGGRRRGMAIAACSVLYVALQASGMLVRIRPGVRMAAFVVVGMLVYRLFSPRDEAQVEGAVAVGAEGTDSAGAGQAAEGQPHTGAAQAAAASGSKKRD</sequence>
<name>A0A835XH99_9CHLO</name>
<keyword evidence="4" id="KW-1185">Reference proteome</keyword>
<feature type="transmembrane region" description="Helical" evidence="2">
    <location>
        <begin position="46"/>
        <end position="67"/>
    </location>
</feature>
<comment type="caution">
    <text evidence="3">The sequence shown here is derived from an EMBL/GenBank/DDBJ whole genome shotgun (WGS) entry which is preliminary data.</text>
</comment>
<protein>
    <submittedName>
        <fullName evidence="3">Uncharacterized protein</fullName>
    </submittedName>
</protein>
<feature type="transmembrane region" description="Helical" evidence="2">
    <location>
        <begin position="21"/>
        <end position="40"/>
    </location>
</feature>
<evidence type="ECO:0000256" key="1">
    <source>
        <dbReference type="SAM" id="MobiDB-lite"/>
    </source>
</evidence>
<proteinExistence type="predicted"/>
<feature type="transmembrane region" description="Helical" evidence="2">
    <location>
        <begin position="107"/>
        <end position="126"/>
    </location>
</feature>
<gene>
    <name evidence="3" type="ORF">HYH03_018347</name>
</gene>
<evidence type="ECO:0000313" key="3">
    <source>
        <dbReference type="EMBL" id="KAG2482753.1"/>
    </source>
</evidence>
<reference evidence="3" key="1">
    <citation type="journal article" date="2020" name="bioRxiv">
        <title>Comparative genomics of Chlamydomonas.</title>
        <authorList>
            <person name="Craig R.J."/>
            <person name="Hasan A.R."/>
            <person name="Ness R.W."/>
            <person name="Keightley P.D."/>
        </authorList>
    </citation>
    <scope>NUCLEOTIDE SEQUENCE</scope>
    <source>
        <strain evidence="3">CCAP 11/70</strain>
    </source>
</reference>
<keyword evidence="2" id="KW-0472">Membrane</keyword>
<dbReference type="Proteomes" id="UP000612055">
    <property type="component" value="Unassembled WGS sequence"/>
</dbReference>
<evidence type="ECO:0000256" key="2">
    <source>
        <dbReference type="SAM" id="Phobius"/>
    </source>
</evidence>